<evidence type="ECO:0000313" key="3">
    <source>
        <dbReference type="Proteomes" id="UP000037977"/>
    </source>
</evidence>
<feature type="transmembrane region" description="Helical" evidence="1">
    <location>
        <begin position="139"/>
        <end position="160"/>
    </location>
</feature>
<evidence type="ECO:0000256" key="1">
    <source>
        <dbReference type="SAM" id="Phobius"/>
    </source>
</evidence>
<evidence type="ECO:0000313" key="2">
    <source>
        <dbReference type="EMBL" id="KOY80568.1"/>
    </source>
</evidence>
<evidence type="ECO:0008006" key="4">
    <source>
        <dbReference type="Google" id="ProtNLM"/>
    </source>
</evidence>
<dbReference type="PATRIC" id="fig|33935.3.peg.1783"/>
<keyword evidence="3" id="KW-1185">Reference proteome</keyword>
<dbReference type="Proteomes" id="UP000037977">
    <property type="component" value="Unassembled WGS sequence"/>
</dbReference>
<accession>A0A0M9DFR3</accession>
<dbReference type="OrthoDB" id="2734375at2"/>
<dbReference type="RefSeq" id="WP_053995810.1">
    <property type="nucleotide sequence ID" value="NZ_CP065643.1"/>
</dbReference>
<feature type="transmembrane region" description="Helical" evidence="1">
    <location>
        <begin position="12"/>
        <end position="33"/>
    </location>
</feature>
<gene>
    <name evidence="2" type="ORF">ADM90_15270</name>
</gene>
<dbReference type="EMBL" id="LGCI01000010">
    <property type="protein sequence ID" value="KOY80568.1"/>
    <property type="molecule type" value="Genomic_DNA"/>
</dbReference>
<protein>
    <recommendedName>
        <fullName evidence="4">DUF1648 domain-containing protein</fullName>
    </recommendedName>
</protein>
<dbReference type="AlphaFoldDB" id="A0A0M9DFR3"/>
<keyword evidence="1" id="KW-1133">Transmembrane helix</keyword>
<comment type="caution">
    <text evidence="2">The sequence shown here is derived from an EMBL/GenBank/DDBJ whole genome shotgun (WGS) entry which is preliminary data.</text>
</comment>
<keyword evidence="1" id="KW-0472">Membrane</keyword>
<sequence length="165" mass="19080">MQHQQKTPTPRFCHQLTIIVAIIFFASITATLIQYHKLPVTIPVVQSFTSDHAQLGPKMAIFYLPVVALMLFLLLHYLEIKAAYPVLRRNKPPLSHKQRQNGIITFCLMKNSILLYFTYSLLNDLTIALGHDRILQQWHAYLFLLFLCGIFSLGIVRGFLLEKRQ</sequence>
<proteinExistence type="predicted"/>
<name>A0A0M9DFR3_9BACI</name>
<feature type="transmembrane region" description="Helical" evidence="1">
    <location>
        <begin position="60"/>
        <end position="80"/>
    </location>
</feature>
<organism evidence="2 3">
    <name type="scientific">Lysinibacillus macroides</name>
    <dbReference type="NCBI Taxonomy" id="33935"/>
    <lineage>
        <taxon>Bacteria</taxon>
        <taxon>Bacillati</taxon>
        <taxon>Bacillota</taxon>
        <taxon>Bacilli</taxon>
        <taxon>Bacillales</taxon>
        <taxon>Bacillaceae</taxon>
        <taxon>Lysinibacillus</taxon>
    </lineage>
</organism>
<keyword evidence="1" id="KW-0812">Transmembrane</keyword>
<reference evidence="2 3" key="1">
    <citation type="submission" date="2015-07" db="EMBL/GenBank/DDBJ databases">
        <title>Genome sequencing project for genomic taxonomy and phylogenomics of Bacillus-like bacteria.</title>
        <authorList>
            <person name="Liu B."/>
            <person name="Wang J."/>
            <person name="Zhu Y."/>
            <person name="Liu G."/>
            <person name="Chen Q."/>
            <person name="Chen Z."/>
            <person name="Che J."/>
            <person name="Ge C."/>
            <person name="Shi H."/>
            <person name="Pan Z."/>
            <person name="Liu X."/>
        </authorList>
    </citation>
    <scope>NUCLEOTIDE SEQUENCE [LARGE SCALE GENOMIC DNA]</scope>
    <source>
        <strain evidence="2 3">DSM 54</strain>
    </source>
</reference>
<feature type="transmembrane region" description="Helical" evidence="1">
    <location>
        <begin position="101"/>
        <end position="119"/>
    </location>
</feature>